<proteinExistence type="predicted"/>
<dbReference type="Pfam" id="PF13358">
    <property type="entry name" value="DDE_3"/>
    <property type="match status" value="1"/>
</dbReference>
<dbReference type="InterPro" id="IPR036397">
    <property type="entry name" value="RNaseH_sf"/>
</dbReference>
<dbReference type="Gene3D" id="3.30.420.10">
    <property type="entry name" value="Ribonuclease H-like superfamily/Ribonuclease H"/>
    <property type="match status" value="1"/>
</dbReference>
<dbReference type="InterPro" id="IPR038717">
    <property type="entry name" value="Tc1-like_DDE_dom"/>
</dbReference>
<gene>
    <name evidence="2" type="ORF">E3E15_05360</name>
</gene>
<reference evidence="2 3" key="1">
    <citation type="submission" date="2019-03" db="EMBL/GenBank/DDBJ databases">
        <title>Complete Genome Sequence of Allofrancisella frigidaquae Strain SYSU 10HL1970 Isolated from Water-Cooling Systems in China.</title>
        <authorList>
            <person name="Ohrman C."/>
            <person name="Uneklint I."/>
            <person name="Sjodin A."/>
        </authorList>
    </citation>
    <scope>NUCLEOTIDE SEQUENCE [LARGE SCALE GENOMIC DNA]</scope>
    <source>
        <strain evidence="2 3">SYSU 10HL1970</strain>
    </source>
</reference>
<dbReference type="GO" id="GO:0003676">
    <property type="term" value="F:nucleic acid binding"/>
    <property type="evidence" value="ECO:0007669"/>
    <property type="project" value="InterPro"/>
</dbReference>
<dbReference type="AlphaFoldDB" id="A0A6M3HUU4"/>
<protein>
    <recommendedName>
        <fullName evidence="1">Tc1-like transposase DDE domain-containing protein</fullName>
    </recommendedName>
</protein>
<dbReference type="EMBL" id="CP038017">
    <property type="protein sequence ID" value="QIV94810.1"/>
    <property type="molecule type" value="Genomic_DNA"/>
</dbReference>
<accession>A0A6M3HUU4</accession>
<dbReference type="Proteomes" id="UP000503320">
    <property type="component" value="Chromosome"/>
</dbReference>
<evidence type="ECO:0000313" key="3">
    <source>
        <dbReference type="Proteomes" id="UP000503320"/>
    </source>
</evidence>
<sequence length="105" mass="12462">MGALHKKELICLGLFNCSIDTAVYTEWVENELIKNLPVNSVYIIDNASFHDEKLLRPLLEQNGHILLFLPTYSPQYNKIEKKWAQAKHYKRKYRCDVDTLFRQFM</sequence>
<organism evidence="2 3">
    <name type="scientific">Allofrancisella frigidaquae</name>
    <dbReference type="NCBI Taxonomy" id="1085644"/>
    <lineage>
        <taxon>Bacteria</taxon>
        <taxon>Pseudomonadati</taxon>
        <taxon>Pseudomonadota</taxon>
        <taxon>Gammaproteobacteria</taxon>
        <taxon>Thiotrichales</taxon>
        <taxon>Francisellaceae</taxon>
        <taxon>Allofrancisella</taxon>
    </lineage>
</organism>
<dbReference type="PANTHER" id="PTHR46564">
    <property type="entry name" value="TRANSPOSASE"/>
    <property type="match status" value="1"/>
</dbReference>
<keyword evidence="3" id="KW-1185">Reference proteome</keyword>
<evidence type="ECO:0000259" key="1">
    <source>
        <dbReference type="Pfam" id="PF13358"/>
    </source>
</evidence>
<evidence type="ECO:0000313" key="2">
    <source>
        <dbReference type="EMBL" id="QIV94810.1"/>
    </source>
</evidence>
<dbReference type="KEGG" id="afri:E3E15_05360"/>
<name>A0A6M3HUU4_9GAMM</name>
<dbReference type="PANTHER" id="PTHR46564:SF1">
    <property type="entry name" value="TRANSPOSASE"/>
    <property type="match status" value="1"/>
</dbReference>
<feature type="domain" description="Tc1-like transposase DDE" evidence="1">
    <location>
        <begin position="2"/>
        <end position="92"/>
    </location>
</feature>